<protein>
    <recommendedName>
        <fullName evidence="2">Telomeric single stranded DNA binding POT1/Cdc13 domain-containing protein</fullName>
    </recommendedName>
</protein>
<feature type="compositionally biased region" description="Acidic residues" evidence="1">
    <location>
        <begin position="576"/>
        <end position="605"/>
    </location>
</feature>
<dbReference type="Pfam" id="PF02765">
    <property type="entry name" value="POT1"/>
    <property type="match status" value="1"/>
</dbReference>
<organism evidence="3 4">
    <name type="scientific">Clohesyomyces aquaticus</name>
    <dbReference type="NCBI Taxonomy" id="1231657"/>
    <lineage>
        <taxon>Eukaryota</taxon>
        <taxon>Fungi</taxon>
        <taxon>Dikarya</taxon>
        <taxon>Ascomycota</taxon>
        <taxon>Pezizomycotina</taxon>
        <taxon>Dothideomycetes</taxon>
        <taxon>Pleosporomycetidae</taxon>
        <taxon>Pleosporales</taxon>
        <taxon>Lindgomycetaceae</taxon>
        <taxon>Clohesyomyces</taxon>
    </lineage>
</organism>
<feature type="compositionally biased region" description="Polar residues" evidence="1">
    <location>
        <begin position="1124"/>
        <end position="1141"/>
    </location>
</feature>
<feature type="compositionally biased region" description="Acidic residues" evidence="1">
    <location>
        <begin position="727"/>
        <end position="754"/>
    </location>
</feature>
<feature type="compositionally biased region" description="Low complexity" evidence="1">
    <location>
        <begin position="1314"/>
        <end position="1325"/>
    </location>
</feature>
<dbReference type="EMBL" id="MCFA01000003">
    <property type="protein sequence ID" value="ORY19328.1"/>
    <property type="molecule type" value="Genomic_DNA"/>
</dbReference>
<feature type="compositionally biased region" description="Basic and acidic residues" evidence="1">
    <location>
        <begin position="1734"/>
        <end position="1744"/>
    </location>
</feature>
<feature type="region of interest" description="Disordered" evidence="1">
    <location>
        <begin position="1572"/>
        <end position="1599"/>
    </location>
</feature>
<dbReference type="SUPFAM" id="SSF50249">
    <property type="entry name" value="Nucleic acid-binding proteins"/>
    <property type="match status" value="1"/>
</dbReference>
<dbReference type="CDD" id="cd04497">
    <property type="entry name" value="hPOT1_OB1_like"/>
    <property type="match status" value="1"/>
</dbReference>
<gene>
    <name evidence="3" type="ORF">BCR34DRAFT_582488</name>
</gene>
<dbReference type="Gene3D" id="2.40.50.140">
    <property type="entry name" value="Nucleic acid-binding proteins"/>
    <property type="match status" value="1"/>
</dbReference>
<feature type="region of interest" description="Disordered" evidence="1">
    <location>
        <begin position="269"/>
        <end position="355"/>
    </location>
</feature>
<sequence>MSGDAARMERIHIAELSPELPSIQSKQIKAVVTLVWPYSSSTQQCALLLAEPDFRLRRKKGQVRVRFTGPAAKALAGTGIGISDEVELGLQGAQFVQKDPEVSTPGKSVDWELSFARTLVVKITRDGNEAGDLAIYNAQFEPSPLRPDSGTQNLATPLRMQPSPTDVQRWSTPAAFLKRPRLSDGPMFGTGYDPLADDAEIDIGRKNKRRRKSYKDWGVWTYSARTPSPEKEDENMADEYDDVLASPIRQNELPQTPVSPAKAAVCSVAALPLEEPGDEEMKDSETENSEIEQQNSKDNSDMGSEENGERDSQGTAGEDFVRDADYYDLYAGPNELPPPTIRSPHGGYPMPKTEVGLNQSVNKTLSQGFNGEVEAESDSDSFPVAPGRAVDNSAHGDRPPHTIEMYEDGNGAQVTVDRPDAAWEFGGNPSIIMPPPTLPSLQTSFPTTPEPGLLTPIGREPLSPVIKPLDSATLPLPSPFPGDRDGESSSYLDRPGTFEQNPSSASSPLVQEELSSEASYIVESSFYSSVSAVNAAAMHPTHESAFTDVRFTFGMDGAAFSRRQASSDPPAPGHEDVEDESDDDMKERGEDVEDELIVEVEDDSDPQQTHLIGDDYADEAVNHIVHQMSDETHGELHNKLSDAEDDQTDPTQTDEEGNDEVDYPMEPSDEDGDPHLLDTFTSDTRGSEVSEDGLDHGHFDDDASVYSNETEPSTRPGFIVLSSSSEAESDEEGAQSEPDDLDENVGTEDDEEPSESGYQPLPVSHHVETPDIVRGEMNPPPARVVEVIDLGSGSEDENDDEAQLEEQSAPAMFEDQKGEVPPSTLAARSGIVDEPSKASSSSVPVPIESRGAETGDSDFSTRPREQSDGAAHLEEVPVPINEHEGGDGKPRPVATGELESAVHTSLRHSSPFPEHYKDAEGPMVVEGHDMPMVFDDEDVSMAMADDKIPMVPEDDNTYMVLDESPSMRASDRPSMAQEDDIAMAVGSHHPSSANASPKDGLLEIPETLDLDPDIKMESIEEDTPFTFTQLGDSQRLDDEESIAGPSAELIIAVPEEGHKLGELQLKAVPATGPARNTRSKTKQSLSPTKEDTSAPLIKPRSTRAKTSLSSVAGATLTPARVTRSIMSPTKGQATASPYTTRSRSKIASPGRATSSSTTAPPKSPRKMKAMETSAETPSPAKEVVTEIESTPFDPIEFPDTSFAPSQELGTLQGSQGRFANVSFVRDSEEGSLHSELSLSTALYSDDIDGMGTQTYLEFSDPAYPESDNMNYPELAPLESDPVHGTNAQAATNTTSKDPPRNAALPDGEASRRPSYSSVTSESFSSPMKSIKRRKIYDLSPDPEETPASPTDESTGETTPRPGPRPDEVTYPELPLAEEVIQVPSSPPGEVQPDEQSLRATRVSADLDDRIPSSPLSVTRGMELSVSVNQQSLMNSNMPVTPDATQQSFTGTQPPFTNAELEQSLPITPQLTQTTSAGLRSFKAEPETVQASPERVSKLSPVARTTPRRNMAQLGVASPVRSPSLHYEALSDSDFEDDAPALDPPSIGLRTSTSYYTPLKDLSAYLNRSSSQFHDSSSSPDVLALVTSSTTPPKRADKGPRHWTTTLQITDLSTYPSHTTVQVFRPYERALPVAQTGDVVLLRSFGVKSLNRRCMMVSGEESAWCVWRYGKPIWGRKSGEFGEVRAREEVKGPQVERGEGEWAEVERVRGWWVGGVKAEVEGGKNGAETNGMEVNGKDKGKEKAVNGHGINGDMES</sequence>
<feature type="compositionally biased region" description="Acidic residues" evidence="1">
    <location>
        <begin position="794"/>
        <end position="804"/>
    </location>
</feature>
<evidence type="ECO:0000313" key="4">
    <source>
        <dbReference type="Proteomes" id="UP000193144"/>
    </source>
</evidence>
<feature type="compositionally biased region" description="Acidic residues" evidence="1">
    <location>
        <begin position="643"/>
        <end position="672"/>
    </location>
</feature>
<dbReference type="GO" id="GO:0000723">
    <property type="term" value="P:telomere maintenance"/>
    <property type="evidence" value="ECO:0007669"/>
    <property type="project" value="InterPro"/>
</dbReference>
<feature type="region of interest" description="Disordered" evidence="1">
    <location>
        <begin position="1067"/>
        <end position="1215"/>
    </location>
</feature>
<feature type="region of interest" description="Disordered" evidence="1">
    <location>
        <begin position="421"/>
        <end position="515"/>
    </location>
</feature>
<evidence type="ECO:0000313" key="3">
    <source>
        <dbReference type="EMBL" id="ORY19328.1"/>
    </source>
</evidence>
<feature type="region of interest" description="Disordered" evidence="1">
    <location>
        <begin position="562"/>
        <end position="611"/>
    </location>
</feature>
<reference evidence="3 4" key="1">
    <citation type="submission" date="2016-07" db="EMBL/GenBank/DDBJ databases">
        <title>Pervasive Adenine N6-methylation of Active Genes in Fungi.</title>
        <authorList>
            <consortium name="DOE Joint Genome Institute"/>
            <person name="Mondo S.J."/>
            <person name="Dannebaum R.O."/>
            <person name="Kuo R.C."/>
            <person name="Labutti K."/>
            <person name="Haridas S."/>
            <person name="Kuo A."/>
            <person name="Salamov A."/>
            <person name="Ahrendt S.R."/>
            <person name="Lipzen A."/>
            <person name="Sullivan W."/>
            <person name="Andreopoulos W.B."/>
            <person name="Clum A."/>
            <person name="Lindquist E."/>
            <person name="Daum C."/>
            <person name="Ramamoorthy G.K."/>
            <person name="Gryganskyi A."/>
            <person name="Culley D."/>
            <person name="Magnuson J.K."/>
            <person name="James T.Y."/>
            <person name="O'Malley M.A."/>
            <person name="Stajich J.E."/>
            <person name="Spatafora J.W."/>
            <person name="Visel A."/>
            <person name="Grigoriev I.V."/>
        </authorList>
    </citation>
    <scope>NUCLEOTIDE SEQUENCE [LARGE SCALE GENOMIC DNA]</scope>
    <source>
        <strain evidence="3 4">CBS 115471</strain>
    </source>
</reference>
<evidence type="ECO:0000256" key="1">
    <source>
        <dbReference type="SAM" id="MobiDB-lite"/>
    </source>
</evidence>
<feature type="compositionally biased region" description="Basic and acidic residues" evidence="1">
    <location>
        <begin position="630"/>
        <end position="642"/>
    </location>
</feature>
<dbReference type="GO" id="GO:0003677">
    <property type="term" value="F:DNA binding"/>
    <property type="evidence" value="ECO:0007669"/>
    <property type="project" value="InterPro"/>
</dbReference>
<dbReference type="OrthoDB" id="5363079at2759"/>
<feature type="region of interest" description="Disordered" evidence="1">
    <location>
        <begin position="1721"/>
        <end position="1755"/>
    </location>
</feature>
<feature type="compositionally biased region" description="Low complexity" evidence="1">
    <location>
        <begin position="1147"/>
        <end position="1160"/>
    </location>
</feature>
<dbReference type="InterPro" id="IPR011564">
    <property type="entry name" value="Telomer_end-bd_POT1/Cdc13"/>
</dbReference>
<name>A0A1Y2A9Y1_9PLEO</name>
<dbReference type="InterPro" id="IPR012340">
    <property type="entry name" value="NA-bd_OB-fold"/>
</dbReference>
<proteinExistence type="predicted"/>
<keyword evidence="4" id="KW-1185">Reference proteome</keyword>
<feature type="compositionally biased region" description="Polar residues" evidence="1">
    <location>
        <begin position="498"/>
        <end position="509"/>
    </location>
</feature>
<dbReference type="GO" id="GO:0000781">
    <property type="term" value="C:chromosome, telomeric region"/>
    <property type="evidence" value="ECO:0007669"/>
    <property type="project" value="InterPro"/>
</dbReference>
<feature type="compositionally biased region" description="Basic and acidic residues" evidence="1">
    <location>
        <begin position="765"/>
        <end position="774"/>
    </location>
</feature>
<evidence type="ECO:0000259" key="2">
    <source>
        <dbReference type="SMART" id="SM00976"/>
    </source>
</evidence>
<feature type="compositionally biased region" description="Basic and acidic residues" evidence="1">
    <location>
        <begin position="859"/>
        <end position="890"/>
    </location>
</feature>
<feature type="compositionally biased region" description="Basic and acidic residues" evidence="1">
    <location>
        <begin position="685"/>
        <end position="701"/>
    </location>
</feature>
<accession>A0A1Y2A9Y1</accession>
<feature type="region of interest" description="Disordered" evidence="1">
    <location>
        <begin position="630"/>
        <end position="919"/>
    </location>
</feature>
<feature type="region of interest" description="Disordered" evidence="1">
    <location>
        <begin position="1251"/>
        <end position="1417"/>
    </location>
</feature>
<feature type="compositionally biased region" description="Polar residues" evidence="1">
    <location>
        <begin position="1285"/>
        <end position="1296"/>
    </location>
</feature>
<feature type="compositionally biased region" description="Acidic residues" evidence="1">
    <location>
        <begin position="275"/>
        <end position="290"/>
    </location>
</feature>
<feature type="domain" description="Telomeric single stranded DNA binding POT1/Cdc13" evidence="2">
    <location>
        <begin position="1555"/>
        <end position="1712"/>
    </location>
</feature>
<feature type="region of interest" description="Disordered" evidence="1">
    <location>
        <begin position="371"/>
        <end position="406"/>
    </location>
</feature>
<dbReference type="Proteomes" id="UP000193144">
    <property type="component" value="Unassembled WGS sequence"/>
</dbReference>
<feature type="compositionally biased region" description="Polar residues" evidence="1">
    <location>
        <begin position="1202"/>
        <end position="1215"/>
    </location>
</feature>
<dbReference type="SMART" id="SM00976">
    <property type="entry name" value="Telo_bind"/>
    <property type="match status" value="1"/>
</dbReference>
<comment type="caution">
    <text evidence="3">The sequence shown here is derived from an EMBL/GenBank/DDBJ whole genome shotgun (WGS) entry which is preliminary data.</text>
</comment>
<dbReference type="STRING" id="1231657.A0A1Y2A9Y1"/>